<dbReference type="AlphaFoldDB" id="A0A0F9JYA1"/>
<protein>
    <submittedName>
        <fullName evidence="1">Uncharacterized protein</fullName>
    </submittedName>
</protein>
<reference evidence="1" key="1">
    <citation type="journal article" date="2015" name="Nature">
        <title>Complex archaea that bridge the gap between prokaryotes and eukaryotes.</title>
        <authorList>
            <person name="Spang A."/>
            <person name="Saw J.H."/>
            <person name="Jorgensen S.L."/>
            <person name="Zaremba-Niedzwiedzka K."/>
            <person name="Martijn J."/>
            <person name="Lind A.E."/>
            <person name="van Eijk R."/>
            <person name="Schleper C."/>
            <person name="Guy L."/>
            <person name="Ettema T.J."/>
        </authorList>
    </citation>
    <scope>NUCLEOTIDE SEQUENCE</scope>
</reference>
<name>A0A0F9JYA1_9ZZZZ</name>
<organism evidence="1">
    <name type="scientific">marine sediment metagenome</name>
    <dbReference type="NCBI Taxonomy" id="412755"/>
    <lineage>
        <taxon>unclassified sequences</taxon>
        <taxon>metagenomes</taxon>
        <taxon>ecological metagenomes</taxon>
    </lineage>
</organism>
<accession>A0A0F9JYA1</accession>
<dbReference type="EMBL" id="LAZR01009093">
    <property type="protein sequence ID" value="KKM74723.1"/>
    <property type="molecule type" value="Genomic_DNA"/>
</dbReference>
<comment type="caution">
    <text evidence="1">The sequence shown here is derived from an EMBL/GenBank/DDBJ whole genome shotgun (WGS) entry which is preliminary data.</text>
</comment>
<proteinExistence type="predicted"/>
<evidence type="ECO:0000313" key="1">
    <source>
        <dbReference type="EMBL" id="KKM74723.1"/>
    </source>
</evidence>
<gene>
    <name evidence="1" type="ORF">LCGC14_1397510</name>
</gene>
<sequence length="115" mass="13466">MSRLYRMTIAVCITDEARQDNIIDAICDEWGIDYSYYDEETMRFLAIKEGHLSSESEPEFVDRISQAIWKANGSYCKIDVCVTCLDDLPYEEHSRNIDDYNQFISKKETKCIITK</sequence>